<keyword evidence="3" id="KW-1185">Reference proteome</keyword>
<reference evidence="2 3" key="1">
    <citation type="journal article" date="2013" name="Genome Announc.">
        <title>Draft Genome Sequence of Cesiribacter andamanensis Strain AMV16T, Isolated from a Soil Sample from a Mud Volcano in the Andaman Islands, India.</title>
        <authorList>
            <person name="Shivaji S."/>
            <person name="Ara S."/>
            <person name="Begum Z."/>
            <person name="Srinivas T.N."/>
            <person name="Singh A."/>
            <person name="Kumar Pinnaka A."/>
        </authorList>
    </citation>
    <scope>NUCLEOTIDE SEQUENCE [LARGE SCALE GENOMIC DNA]</scope>
    <source>
        <strain evidence="2 3">AMV16</strain>
    </source>
</reference>
<dbReference type="AlphaFoldDB" id="M7NZD9"/>
<evidence type="ECO:0000313" key="3">
    <source>
        <dbReference type="Proteomes" id="UP000011910"/>
    </source>
</evidence>
<evidence type="ECO:0000313" key="2">
    <source>
        <dbReference type="EMBL" id="EMR03714.1"/>
    </source>
</evidence>
<comment type="caution">
    <text evidence="2">The sequence shown here is derived from an EMBL/GenBank/DDBJ whole genome shotgun (WGS) entry which is preliminary data.</text>
</comment>
<name>M7NZD9_9BACT</name>
<gene>
    <name evidence="2" type="ORF">ADICEAN_01148</name>
</gene>
<sequence>MDSPQHQIRRNTHPQPLRGGDYRTLTNHNWFA</sequence>
<dbReference type="Proteomes" id="UP000011910">
    <property type="component" value="Unassembled WGS sequence"/>
</dbReference>
<evidence type="ECO:0000256" key="1">
    <source>
        <dbReference type="SAM" id="MobiDB-lite"/>
    </source>
</evidence>
<protein>
    <submittedName>
        <fullName evidence="2">Uncharacterized protein</fullName>
    </submittedName>
</protein>
<accession>M7NZD9</accession>
<dbReference type="STRING" id="1279009.ADICEAN_01148"/>
<dbReference type="EMBL" id="AODQ01000019">
    <property type="protein sequence ID" value="EMR03714.1"/>
    <property type="molecule type" value="Genomic_DNA"/>
</dbReference>
<feature type="region of interest" description="Disordered" evidence="1">
    <location>
        <begin position="1"/>
        <end position="32"/>
    </location>
</feature>
<organism evidence="2 3">
    <name type="scientific">Cesiribacter andamanensis AMV16</name>
    <dbReference type="NCBI Taxonomy" id="1279009"/>
    <lineage>
        <taxon>Bacteria</taxon>
        <taxon>Pseudomonadati</taxon>
        <taxon>Bacteroidota</taxon>
        <taxon>Cytophagia</taxon>
        <taxon>Cytophagales</taxon>
        <taxon>Cesiribacteraceae</taxon>
        <taxon>Cesiribacter</taxon>
    </lineage>
</organism>
<proteinExistence type="predicted"/>